<keyword evidence="5 8" id="KW-0472">Membrane</keyword>
<evidence type="ECO:0000256" key="5">
    <source>
        <dbReference type="ARBA" id="ARBA00023136"/>
    </source>
</evidence>
<dbReference type="PANTHER" id="PTHR21143:SF104">
    <property type="entry name" value="GUSTATORY RECEPTOR 8A-RELATED"/>
    <property type="match status" value="1"/>
</dbReference>
<evidence type="ECO:0000256" key="3">
    <source>
        <dbReference type="ARBA" id="ARBA00022692"/>
    </source>
</evidence>
<dbReference type="Pfam" id="PF08395">
    <property type="entry name" value="7tm_7"/>
    <property type="match status" value="1"/>
</dbReference>
<accession>A0AA38I6G5</accession>
<dbReference type="EMBL" id="JALNTZ010000006">
    <property type="protein sequence ID" value="KAJ3647939.1"/>
    <property type="molecule type" value="Genomic_DNA"/>
</dbReference>
<evidence type="ECO:0000256" key="8">
    <source>
        <dbReference type="SAM" id="Phobius"/>
    </source>
</evidence>
<dbReference type="GO" id="GO:0050909">
    <property type="term" value="P:sensory perception of taste"/>
    <property type="evidence" value="ECO:0007669"/>
    <property type="project" value="InterPro"/>
</dbReference>
<feature type="transmembrane region" description="Helical" evidence="8">
    <location>
        <begin position="57"/>
        <end position="81"/>
    </location>
</feature>
<dbReference type="GO" id="GO:0030424">
    <property type="term" value="C:axon"/>
    <property type="evidence" value="ECO:0007669"/>
    <property type="project" value="TreeGrafter"/>
</dbReference>
<dbReference type="GO" id="GO:0008049">
    <property type="term" value="P:male courtship behavior"/>
    <property type="evidence" value="ECO:0007669"/>
    <property type="project" value="TreeGrafter"/>
</dbReference>
<dbReference type="AlphaFoldDB" id="A0AA38I6G5"/>
<dbReference type="PANTHER" id="PTHR21143">
    <property type="entry name" value="INVERTEBRATE GUSTATORY RECEPTOR"/>
    <property type="match status" value="1"/>
</dbReference>
<evidence type="ECO:0000256" key="7">
    <source>
        <dbReference type="ARBA" id="ARBA00023224"/>
    </source>
</evidence>
<keyword evidence="10" id="KW-1185">Reference proteome</keyword>
<organism evidence="9 10">
    <name type="scientific">Zophobas morio</name>
    <dbReference type="NCBI Taxonomy" id="2755281"/>
    <lineage>
        <taxon>Eukaryota</taxon>
        <taxon>Metazoa</taxon>
        <taxon>Ecdysozoa</taxon>
        <taxon>Arthropoda</taxon>
        <taxon>Hexapoda</taxon>
        <taxon>Insecta</taxon>
        <taxon>Pterygota</taxon>
        <taxon>Neoptera</taxon>
        <taxon>Endopterygota</taxon>
        <taxon>Coleoptera</taxon>
        <taxon>Polyphaga</taxon>
        <taxon>Cucujiformia</taxon>
        <taxon>Tenebrionidae</taxon>
        <taxon>Zophobas</taxon>
    </lineage>
</organism>
<feature type="transmembrane region" description="Helical" evidence="8">
    <location>
        <begin position="141"/>
        <end position="158"/>
    </location>
</feature>
<keyword evidence="6" id="KW-0675">Receptor</keyword>
<keyword evidence="2" id="KW-1003">Cell membrane</keyword>
<evidence type="ECO:0000256" key="1">
    <source>
        <dbReference type="ARBA" id="ARBA00004651"/>
    </source>
</evidence>
<protein>
    <recommendedName>
        <fullName evidence="11">Gustatory receptor</fullName>
    </recommendedName>
</protein>
<keyword evidence="4 8" id="KW-1133">Transmembrane helix</keyword>
<dbReference type="GO" id="GO:0043025">
    <property type="term" value="C:neuronal cell body"/>
    <property type="evidence" value="ECO:0007669"/>
    <property type="project" value="TreeGrafter"/>
</dbReference>
<comment type="caution">
    <text evidence="9">The sequence shown here is derived from an EMBL/GenBank/DDBJ whole genome shotgun (WGS) entry which is preliminary data.</text>
</comment>
<dbReference type="GO" id="GO:0007165">
    <property type="term" value="P:signal transduction"/>
    <property type="evidence" value="ECO:0007669"/>
    <property type="project" value="UniProtKB-KW"/>
</dbReference>
<evidence type="ECO:0000313" key="10">
    <source>
        <dbReference type="Proteomes" id="UP001168821"/>
    </source>
</evidence>
<keyword evidence="3 8" id="KW-0812">Transmembrane</keyword>
<keyword evidence="7" id="KW-0807">Transducer</keyword>
<proteinExistence type="predicted"/>
<comment type="subcellular location">
    <subcellularLocation>
        <location evidence="1">Cell membrane</location>
        <topology evidence="1">Multi-pass membrane protein</topology>
    </subcellularLocation>
</comment>
<evidence type="ECO:0000256" key="6">
    <source>
        <dbReference type="ARBA" id="ARBA00023170"/>
    </source>
</evidence>
<dbReference type="Proteomes" id="UP001168821">
    <property type="component" value="Unassembled WGS sequence"/>
</dbReference>
<gene>
    <name evidence="9" type="ORF">Zmor_019783</name>
</gene>
<name>A0AA38I6G5_9CUCU</name>
<evidence type="ECO:0000256" key="2">
    <source>
        <dbReference type="ARBA" id="ARBA00022475"/>
    </source>
</evidence>
<reference evidence="9" key="1">
    <citation type="journal article" date="2023" name="G3 (Bethesda)">
        <title>Whole genome assemblies of Zophobas morio and Tenebrio molitor.</title>
        <authorList>
            <person name="Kaur S."/>
            <person name="Stinson S.A."/>
            <person name="diCenzo G.C."/>
        </authorList>
    </citation>
    <scope>NUCLEOTIDE SEQUENCE</scope>
    <source>
        <strain evidence="9">QUZm001</strain>
    </source>
</reference>
<dbReference type="GO" id="GO:0030425">
    <property type="term" value="C:dendrite"/>
    <property type="evidence" value="ECO:0007669"/>
    <property type="project" value="TreeGrafter"/>
</dbReference>
<evidence type="ECO:0000313" key="9">
    <source>
        <dbReference type="EMBL" id="KAJ3647939.1"/>
    </source>
</evidence>
<evidence type="ECO:0008006" key="11">
    <source>
        <dbReference type="Google" id="ProtNLM"/>
    </source>
</evidence>
<dbReference type="InterPro" id="IPR013604">
    <property type="entry name" value="7TM_chemorcpt"/>
</dbReference>
<feature type="transmembrane region" description="Helical" evidence="8">
    <location>
        <begin position="21"/>
        <end position="45"/>
    </location>
</feature>
<dbReference type="GO" id="GO:0005886">
    <property type="term" value="C:plasma membrane"/>
    <property type="evidence" value="ECO:0007669"/>
    <property type="project" value="UniProtKB-SubCell"/>
</dbReference>
<evidence type="ECO:0000256" key="4">
    <source>
        <dbReference type="ARBA" id="ARBA00022989"/>
    </source>
</evidence>
<sequence length="167" mass="19296">MRTLTRDYRILGETIDIYNNLFGCQIILIVLHCGLEVISGLNISLTSIMIMDAGNPLYYNVFICGIIQLIFSLYNFLMIVLKADATTQEAQKFLDVCYKIQDQFKMDSKEVEVMAKFISYSKRFFREFSACGYFKINKTNIFSLIGNVTAYLIIIMQFNENHLRKSG</sequence>
<dbReference type="GO" id="GO:0007635">
    <property type="term" value="P:chemosensory behavior"/>
    <property type="evidence" value="ECO:0007669"/>
    <property type="project" value="TreeGrafter"/>
</dbReference>